<dbReference type="AlphaFoldDB" id="A0AAV8YIG2"/>
<keyword evidence="2" id="KW-1185">Reference proteome</keyword>
<dbReference type="EMBL" id="JAPWTK010000097">
    <property type="protein sequence ID" value="KAJ8950634.1"/>
    <property type="molecule type" value="Genomic_DNA"/>
</dbReference>
<sequence>MPARIRAVIKAKCDVHHGSLVGLIDSATLNRQRRRRRRCGADAGAGLPVDWGLIHVQIGAAGDAHTLDGRESTDLDRPLDMPILYIDPTRDCSDIRRERVRCTNVFGTIDFTKPICVFWMGPDATDKENDWFWQEKGHR</sequence>
<evidence type="ECO:0000313" key="2">
    <source>
        <dbReference type="Proteomes" id="UP001162162"/>
    </source>
</evidence>
<protein>
    <submittedName>
        <fullName evidence="1">Uncharacterized protein</fullName>
    </submittedName>
</protein>
<comment type="caution">
    <text evidence="1">The sequence shown here is derived from an EMBL/GenBank/DDBJ whole genome shotgun (WGS) entry which is preliminary data.</text>
</comment>
<dbReference type="Proteomes" id="UP001162162">
    <property type="component" value="Unassembled WGS sequence"/>
</dbReference>
<reference evidence="1" key="1">
    <citation type="journal article" date="2023" name="Insect Mol. Biol.">
        <title>Genome sequencing provides insights into the evolution of gene families encoding plant cell wall-degrading enzymes in longhorned beetles.</title>
        <authorList>
            <person name="Shin N.R."/>
            <person name="Okamura Y."/>
            <person name="Kirsch R."/>
            <person name="Pauchet Y."/>
        </authorList>
    </citation>
    <scope>NUCLEOTIDE SEQUENCE</scope>
    <source>
        <strain evidence="1">AMC_N1</strain>
    </source>
</reference>
<gene>
    <name evidence="1" type="ORF">NQ318_010833</name>
</gene>
<accession>A0AAV8YIG2</accession>
<name>A0AAV8YIG2_9CUCU</name>
<organism evidence="1 2">
    <name type="scientific">Aromia moschata</name>
    <dbReference type="NCBI Taxonomy" id="1265417"/>
    <lineage>
        <taxon>Eukaryota</taxon>
        <taxon>Metazoa</taxon>
        <taxon>Ecdysozoa</taxon>
        <taxon>Arthropoda</taxon>
        <taxon>Hexapoda</taxon>
        <taxon>Insecta</taxon>
        <taxon>Pterygota</taxon>
        <taxon>Neoptera</taxon>
        <taxon>Endopterygota</taxon>
        <taxon>Coleoptera</taxon>
        <taxon>Polyphaga</taxon>
        <taxon>Cucujiformia</taxon>
        <taxon>Chrysomeloidea</taxon>
        <taxon>Cerambycidae</taxon>
        <taxon>Cerambycinae</taxon>
        <taxon>Callichromatini</taxon>
        <taxon>Aromia</taxon>
    </lineage>
</organism>
<evidence type="ECO:0000313" key="1">
    <source>
        <dbReference type="EMBL" id="KAJ8950634.1"/>
    </source>
</evidence>
<proteinExistence type="predicted"/>